<dbReference type="PANTHER" id="PTHR39966:SF3">
    <property type="entry name" value="DUF438 DOMAIN-CONTAINING PROTEIN"/>
    <property type="match status" value="1"/>
</dbReference>
<name>A0A315ZTT9_9FIRM</name>
<dbReference type="SUPFAM" id="SSF140683">
    <property type="entry name" value="SP0561-like"/>
    <property type="match status" value="1"/>
</dbReference>
<accession>A0A315ZTT9</accession>
<evidence type="ECO:0000313" key="4">
    <source>
        <dbReference type="Proteomes" id="UP000254051"/>
    </source>
</evidence>
<dbReference type="OrthoDB" id="9769774at2"/>
<dbReference type="InterPro" id="IPR035965">
    <property type="entry name" value="PAS-like_dom_sf"/>
</dbReference>
<sequence length="506" mass="57825">MLSTDNSKVLRLADILEAFVTGRIEQEEAQKTVESEFKEVAVEELALAEQELTKRNIDDDTVYSNIESFLVIFKNVLQAPDLELEDWHPIRTYQRENEAVKKILKKGEELSEGKFILNQWAEVMETLKQYDIHLSRKQNQLYPAFEKQGFDRPSKIMWTLDDKVADSFRKAAGALENGDEKNFLQKYEEYVQLIQELIEKENIVLFPAAVEMISDEEFLKMRAGDDEIGYCLIDTPPLGPVAGGVKKQPSGTGEDSSFGAELQELLKKYGMIGGKEELDVRQGKLTLQQINLIFRHLPVDLSFVDENELVRFYSDTKHRVFPRSPGVIGRDVKNCHPRESVHNVEQIIEAFRAGREDEAEFWLEIGGKFIYILYTAVRDDDGKFRGVLEMMQDATHIRSLEGSQRLLTWETRKEKTGDRVSEASEAVADNPYGFTPDTVIGEIVKKYPGIRSYLPSISSKYKKLQNPIAFKAMSNIATLEMIAQRGDISVEDLIHKLTKWADTHSK</sequence>
<dbReference type="InterPro" id="IPR015077">
    <property type="entry name" value="DUF1858"/>
</dbReference>
<protein>
    <recommendedName>
        <fullName evidence="5">Hemerythrin-like domain-containing protein</fullName>
    </recommendedName>
</protein>
<evidence type="ECO:0008006" key="5">
    <source>
        <dbReference type="Google" id="ProtNLM"/>
    </source>
</evidence>
<gene>
    <name evidence="3" type="ORF">SAMN05216529_109112</name>
</gene>
<evidence type="ECO:0000313" key="3">
    <source>
        <dbReference type="EMBL" id="SUQ15061.1"/>
    </source>
</evidence>
<keyword evidence="4" id="KW-1185">Reference proteome</keyword>
<dbReference type="EMBL" id="UHJJ01000009">
    <property type="protein sequence ID" value="SUQ15061.1"/>
    <property type="molecule type" value="Genomic_DNA"/>
</dbReference>
<proteinExistence type="predicted"/>
<feature type="domain" description="Hemerythrin-like" evidence="1">
    <location>
        <begin position="88"/>
        <end position="209"/>
    </location>
</feature>
<evidence type="ECO:0000259" key="1">
    <source>
        <dbReference type="Pfam" id="PF01814"/>
    </source>
</evidence>
<dbReference type="GO" id="GO:0005886">
    <property type="term" value="C:plasma membrane"/>
    <property type="evidence" value="ECO:0007669"/>
    <property type="project" value="TreeGrafter"/>
</dbReference>
<dbReference type="RefSeq" id="WP_109712526.1">
    <property type="nucleotide sequence ID" value="NZ_QGDS01000009.1"/>
</dbReference>
<dbReference type="Pfam" id="PF01814">
    <property type="entry name" value="Hemerythrin"/>
    <property type="match status" value="1"/>
</dbReference>
<dbReference type="SUPFAM" id="SSF55785">
    <property type="entry name" value="PYP-like sensor domain (PAS domain)"/>
    <property type="match status" value="1"/>
</dbReference>
<feature type="domain" description="DUF1858" evidence="2">
    <location>
        <begin position="435"/>
        <end position="494"/>
    </location>
</feature>
<organism evidence="3 4">
    <name type="scientific">Faecalicatena contorta</name>
    <dbReference type="NCBI Taxonomy" id="39482"/>
    <lineage>
        <taxon>Bacteria</taxon>
        <taxon>Bacillati</taxon>
        <taxon>Bacillota</taxon>
        <taxon>Clostridia</taxon>
        <taxon>Lachnospirales</taxon>
        <taxon>Lachnospiraceae</taxon>
        <taxon>Faecalicatena</taxon>
    </lineage>
</organism>
<dbReference type="InterPro" id="IPR038062">
    <property type="entry name" value="ScdA-like_N_sf"/>
</dbReference>
<dbReference type="Proteomes" id="UP000254051">
    <property type="component" value="Unassembled WGS sequence"/>
</dbReference>
<dbReference type="Gene3D" id="3.30.450.20">
    <property type="entry name" value="PAS domain"/>
    <property type="match status" value="1"/>
</dbReference>
<dbReference type="Pfam" id="PF13596">
    <property type="entry name" value="PAS_10"/>
    <property type="match status" value="1"/>
</dbReference>
<dbReference type="Gene3D" id="1.10.3910.10">
    <property type="entry name" value="SP0561-like"/>
    <property type="match status" value="1"/>
</dbReference>
<dbReference type="InterPro" id="IPR012312">
    <property type="entry name" value="Hemerythrin-like"/>
</dbReference>
<reference evidence="4" key="1">
    <citation type="submission" date="2017-07" db="EMBL/GenBank/DDBJ databases">
        <authorList>
            <person name="Varghese N."/>
            <person name="Submissions S."/>
        </authorList>
    </citation>
    <scope>NUCLEOTIDE SEQUENCE [LARGE SCALE GENOMIC DNA]</scope>
    <source>
        <strain evidence="4">NLAE-zl-C134</strain>
    </source>
</reference>
<evidence type="ECO:0000259" key="2">
    <source>
        <dbReference type="Pfam" id="PF08984"/>
    </source>
</evidence>
<dbReference type="PANTHER" id="PTHR39966">
    <property type="entry name" value="BLL2471 PROTEIN-RELATED"/>
    <property type="match status" value="1"/>
</dbReference>
<dbReference type="Pfam" id="PF08984">
    <property type="entry name" value="DUF1858"/>
    <property type="match status" value="1"/>
</dbReference>
<dbReference type="AlphaFoldDB" id="A0A315ZTT9"/>